<dbReference type="Proteomes" id="UP000782705">
    <property type="component" value="Unassembled WGS sequence"/>
</dbReference>
<keyword evidence="5" id="KW-0676">Redox-active center</keyword>
<evidence type="ECO:0000313" key="7">
    <source>
        <dbReference type="Proteomes" id="UP000782705"/>
    </source>
</evidence>
<name>A0ABQ6YX89_9ENTE</name>
<dbReference type="SUPFAM" id="SSF64397">
    <property type="entry name" value="Hsp33 domain"/>
    <property type="match status" value="1"/>
</dbReference>
<dbReference type="RefSeq" id="WP_161902838.1">
    <property type="nucleotide sequence ID" value="NZ_MAEL01000052.1"/>
</dbReference>
<gene>
    <name evidence="6" type="ORF">BAU17_09295</name>
</gene>
<dbReference type="Pfam" id="PF01430">
    <property type="entry name" value="HSP33"/>
    <property type="match status" value="1"/>
</dbReference>
<dbReference type="Gene3D" id="3.90.1280.10">
    <property type="entry name" value="HSP33 redox switch-like"/>
    <property type="match status" value="1"/>
</dbReference>
<accession>A0ABQ6YX89</accession>
<dbReference type="InterPro" id="IPR016154">
    <property type="entry name" value="Heat_shock_Hsp33_C"/>
</dbReference>
<dbReference type="SUPFAM" id="SSF118352">
    <property type="entry name" value="HSP33 redox switch-like"/>
    <property type="match status" value="1"/>
</dbReference>
<dbReference type="PANTHER" id="PTHR30111:SF1">
    <property type="entry name" value="33 KDA CHAPERONIN"/>
    <property type="match status" value="1"/>
</dbReference>
<dbReference type="Gene3D" id="3.55.30.10">
    <property type="entry name" value="Hsp33 domain"/>
    <property type="match status" value="1"/>
</dbReference>
<protein>
    <submittedName>
        <fullName evidence="6">Uncharacterized protein</fullName>
    </submittedName>
</protein>
<dbReference type="PANTHER" id="PTHR30111">
    <property type="entry name" value="33 KDA CHAPERONIN"/>
    <property type="match status" value="1"/>
</dbReference>
<sequence length="257" mass="29705">MKNTIDKYLIQQKQLRLYILDGKQIYTKVQKTALPKRAKNYLMDALNIAALLNTLTTTKQRTTFTFLSANKQNKLSVEIFSDHHITGNMTFTDDTDTFENGRLQSIISIDSQFGTSHTSHSLLESDNLYRAIEIYYRRSEQLATYFFPVSQDKVLLLQPLPFADAHNITEALTKISSIAQCPSLDIAQQVPQCFPDYQWLEQMTVSYHCMCSKELFLSLLFALTEEDHQKQETLEAQCPLCGKKYFFTPTEIQHYLQ</sequence>
<keyword evidence="2" id="KW-0862">Zinc</keyword>
<proteinExistence type="predicted"/>
<keyword evidence="1" id="KW-0963">Cytoplasm</keyword>
<dbReference type="EMBL" id="MAEL01000052">
    <property type="protein sequence ID" value="KAF1302439.1"/>
    <property type="molecule type" value="Genomic_DNA"/>
</dbReference>
<reference evidence="6 7" key="1">
    <citation type="submission" date="2016-06" db="EMBL/GenBank/DDBJ databases">
        <title>Four novel species of enterococci isolated from chicken manure.</title>
        <authorList>
            <person name="Van Tyne D."/>
        </authorList>
    </citation>
    <scope>NUCLEOTIDE SEQUENCE [LARGE SCALE GENOMIC DNA]</scope>
    <source>
        <strain evidence="6 7">CU12B</strain>
    </source>
</reference>
<evidence type="ECO:0000256" key="2">
    <source>
        <dbReference type="ARBA" id="ARBA00022833"/>
    </source>
</evidence>
<organism evidence="6 7">
    <name type="scientific">Candidatus Enterococcus willemsii</name>
    <dbReference type="NCBI Taxonomy" id="1857215"/>
    <lineage>
        <taxon>Bacteria</taxon>
        <taxon>Bacillati</taxon>
        <taxon>Bacillota</taxon>
        <taxon>Bacilli</taxon>
        <taxon>Lactobacillales</taxon>
        <taxon>Enterococcaceae</taxon>
        <taxon>Enterococcus</taxon>
    </lineage>
</organism>
<evidence type="ECO:0000313" key="6">
    <source>
        <dbReference type="EMBL" id="KAF1302439.1"/>
    </source>
</evidence>
<evidence type="ECO:0000256" key="1">
    <source>
        <dbReference type="ARBA" id="ARBA00022490"/>
    </source>
</evidence>
<evidence type="ECO:0000256" key="5">
    <source>
        <dbReference type="ARBA" id="ARBA00023284"/>
    </source>
</evidence>
<evidence type="ECO:0000256" key="4">
    <source>
        <dbReference type="ARBA" id="ARBA00023186"/>
    </source>
</evidence>
<dbReference type="InterPro" id="IPR000397">
    <property type="entry name" value="Heat_shock_Hsp33"/>
</dbReference>
<dbReference type="InterPro" id="IPR016153">
    <property type="entry name" value="Heat_shock_Hsp33_N"/>
</dbReference>
<keyword evidence="3" id="KW-1015">Disulfide bond</keyword>
<comment type="caution">
    <text evidence="6">The sequence shown here is derived from an EMBL/GenBank/DDBJ whole genome shotgun (WGS) entry which is preliminary data.</text>
</comment>
<keyword evidence="7" id="KW-1185">Reference proteome</keyword>
<evidence type="ECO:0000256" key="3">
    <source>
        <dbReference type="ARBA" id="ARBA00023157"/>
    </source>
</evidence>
<keyword evidence="4" id="KW-0143">Chaperone</keyword>